<evidence type="ECO:0000313" key="1">
    <source>
        <dbReference type="EMBL" id="CAH6720589.1"/>
    </source>
</evidence>
<dbReference type="Proteomes" id="UP001152531">
    <property type="component" value="Unassembled WGS sequence"/>
</dbReference>
<comment type="caution">
    <text evidence="1">The sequence shown here is derived from an EMBL/GenBank/DDBJ whole genome shotgun (WGS) entry which is preliminary data.</text>
</comment>
<keyword evidence="1" id="KW-0547">Nucleotide-binding</keyword>
<keyword evidence="1" id="KW-0378">Hydrolase</keyword>
<keyword evidence="2" id="KW-1185">Reference proteome</keyword>
<proteinExistence type="predicted"/>
<protein>
    <submittedName>
        <fullName evidence="1">ATP-dependent helicase Fun30p</fullName>
    </submittedName>
</protein>
<reference evidence="1" key="1">
    <citation type="submission" date="2022-06" db="EMBL/GenBank/DDBJ databases">
        <authorList>
            <person name="Legras J.-L."/>
            <person name="Devillers H."/>
            <person name="Grondin C."/>
        </authorList>
    </citation>
    <scope>NUCLEOTIDE SEQUENCE</scope>
    <source>
        <strain evidence="1">CLIB 1444</strain>
    </source>
</reference>
<sequence>MTLESPKQSEIQVPGSSPIYSKSPTKKFEEMPSIMDEKERLLEIKRQAIRNHKNFPLIREKFYYVSESDIFKGFVKGKGDLREVTNWLNTNVGDLSSHKMKQQQQLQDKLKQQKEDEMKRKRENFLKELEVDSDSEEDGSPVKIRNKVKTIEESPIKPSNFYNKESISTKVEVTKPKISILDKYGYKKETVKPKKKLVRLSSLSSPMTTTPEPEAPEADLEILESKINSKKSVVLDSDDEFSDIDEYEEINGLTSMDAQILTFLNTASLQEIVEISNFKPETIEKLIEMRPFDSIDAISEEHFENYTKRPRKMNGLKIIENSESSLKGYRAVDSLVKKCSEIGLVISKQMEKWGVHVNGHELEMVEIENPQDIEIDEEDITTKKKSNIHYLTSAPVNFSENFELKNYQVVGLNWLNLLYSNNLSCILADEMGLGKTCQVIAFMAYLKSVGKSKGPHLVIVPSSTLENWLREFSKFCPDLVVQAYYGSQSEREELRYELRSVKYDVMVTTYNLASGSSQDFKFLVKNNFDMIIYDEGHMLKNSNSDRYNKLMRLDGKFRLLLTGTPLQNNLKELISLLAFMLPKYFVNKKEDLQVIFNQKVKTTDVDSNYNPLLQQQAISKAKTMMSPFILRRKKDQVLKHLPPKIHKIEYLHLLPAQEKIYDHYLNQGKQSKQTGKKMQASNIIMYLRKAAIHPLLFRDIFHDDKLKEMSHKIVNEPEYVEANKQYIFEDMQVMSDYELNNLCIKFPKTLSSYIFDDEKYLDSSKVTKLVEIINDIIAKKEKILVFSLFTQVLDILEKVMSIKGFKFVRLDGQTTVENRQDIIDTFYEDNTIPVFLLSTKAGGFGINLIAANNVVIFDQSFNPHDDKQAEDRAHRVGQEKDVNVIKLIVKGTIEETMLMVAQNKLALDQSISESDLEAKAGDLVQKLLFEDQS</sequence>
<keyword evidence="1" id="KW-0347">Helicase</keyword>
<name>A0ACA9Y747_9ASCO</name>
<organism evidence="1 2">
    <name type="scientific">[Candida] jaroonii</name>
    <dbReference type="NCBI Taxonomy" id="467808"/>
    <lineage>
        <taxon>Eukaryota</taxon>
        <taxon>Fungi</taxon>
        <taxon>Dikarya</taxon>
        <taxon>Ascomycota</taxon>
        <taxon>Saccharomycotina</taxon>
        <taxon>Pichiomycetes</taxon>
        <taxon>Debaryomycetaceae</taxon>
        <taxon>Yamadazyma</taxon>
    </lineage>
</organism>
<gene>
    <name evidence="1" type="ORF">CLIB1444_04S03488</name>
</gene>
<accession>A0ACA9Y747</accession>
<evidence type="ECO:0000313" key="2">
    <source>
        <dbReference type="Proteomes" id="UP001152531"/>
    </source>
</evidence>
<dbReference type="EMBL" id="CALSDN010000004">
    <property type="protein sequence ID" value="CAH6720589.1"/>
    <property type="molecule type" value="Genomic_DNA"/>
</dbReference>
<keyword evidence="1" id="KW-0067">ATP-binding</keyword>